<sequence>MSKFKPNYLSYSILLSLTVSTAYAEESAQEN</sequence>
<evidence type="ECO:0000313" key="2">
    <source>
        <dbReference type="Proteomes" id="UP000253728"/>
    </source>
</evidence>
<reference evidence="1 2" key="1">
    <citation type="submission" date="2018-06" db="EMBL/GenBank/DDBJ databases">
        <authorList>
            <consortium name="Pathogen Informatics"/>
            <person name="Doyle S."/>
        </authorList>
    </citation>
    <scope>NUCLEOTIDE SEQUENCE [LARGE SCALE GENOMIC DNA]</scope>
    <source>
        <strain evidence="1 2">NCTC5908</strain>
    </source>
</reference>
<name>A0A336N209_AGGAP</name>
<gene>
    <name evidence="1" type="ORF">NCTC5908_00328</name>
</gene>
<protein>
    <submittedName>
        <fullName evidence="1">Uncharacterized protein</fullName>
    </submittedName>
</protein>
<organism evidence="1 2">
    <name type="scientific">Aggregatibacter aphrophilus</name>
    <name type="common">Haemophilus aphrophilus</name>
    <dbReference type="NCBI Taxonomy" id="732"/>
    <lineage>
        <taxon>Bacteria</taxon>
        <taxon>Pseudomonadati</taxon>
        <taxon>Pseudomonadota</taxon>
        <taxon>Gammaproteobacteria</taxon>
        <taxon>Pasteurellales</taxon>
        <taxon>Pasteurellaceae</taxon>
        <taxon>Aggregatibacter</taxon>
    </lineage>
</organism>
<accession>A0A336N209</accession>
<dbReference type="AlphaFoldDB" id="A0A336N209"/>
<dbReference type="EMBL" id="UFSP01000001">
    <property type="protein sequence ID" value="SSY93389.1"/>
    <property type="molecule type" value="Genomic_DNA"/>
</dbReference>
<dbReference type="Proteomes" id="UP000253728">
    <property type="component" value="Unassembled WGS sequence"/>
</dbReference>
<proteinExistence type="predicted"/>
<evidence type="ECO:0000313" key="1">
    <source>
        <dbReference type="EMBL" id="SSY93389.1"/>
    </source>
</evidence>